<dbReference type="AlphaFoldDB" id="A0A914CXQ2"/>
<dbReference type="InterPro" id="IPR002919">
    <property type="entry name" value="TIL_dom"/>
</dbReference>
<protein>
    <submittedName>
        <fullName evidence="4">TIL domain-containing protein</fullName>
    </submittedName>
</protein>
<dbReference type="WBParaSite" id="ACRNAN_scaffold16023.g30686.t1">
    <property type="protein sequence ID" value="ACRNAN_scaffold16023.g30686.t1"/>
    <property type="gene ID" value="ACRNAN_scaffold16023.g30686"/>
</dbReference>
<sequence>MLWSEIERFFFEKTPGYATEQGCKFNEELVEDERPCDSTCQDLHRTNCTTPIVNYYCKCKDGLVRNRAGWCVPPKECPEPQNRCSRNERYCPGDCVKQAEPSCEVQHPHVDPEVYPFEYDVCL</sequence>
<dbReference type="Pfam" id="PF01826">
    <property type="entry name" value="TIL"/>
    <property type="match status" value="1"/>
</dbReference>
<dbReference type="InterPro" id="IPR036084">
    <property type="entry name" value="Ser_inhib-like_sf"/>
</dbReference>
<accession>A0A914CXQ2</accession>
<dbReference type="SUPFAM" id="SSF57567">
    <property type="entry name" value="Serine protease inhibitors"/>
    <property type="match status" value="1"/>
</dbReference>
<dbReference type="Proteomes" id="UP000887540">
    <property type="component" value="Unplaced"/>
</dbReference>
<dbReference type="Gene3D" id="2.10.25.10">
    <property type="entry name" value="Laminin"/>
    <property type="match status" value="1"/>
</dbReference>
<evidence type="ECO:0000313" key="3">
    <source>
        <dbReference type="Proteomes" id="UP000887540"/>
    </source>
</evidence>
<name>A0A914CXQ2_9BILA</name>
<dbReference type="GO" id="GO:0004867">
    <property type="term" value="F:serine-type endopeptidase inhibitor activity"/>
    <property type="evidence" value="ECO:0007669"/>
    <property type="project" value="UniProtKB-KW"/>
</dbReference>
<feature type="domain" description="TIL" evidence="2">
    <location>
        <begin position="23"/>
        <end position="77"/>
    </location>
</feature>
<keyword evidence="1" id="KW-0722">Serine protease inhibitor</keyword>
<organism evidence="3 4">
    <name type="scientific">Acrobeloides nanus</name>
    <dbReference type="NCBI Taxonomy" id="290746"/>
    <lineage>
        <taxon>Eukaryota</taxon>
        <taxon>Metazoa</taxon>
        <taxon>Ecdysozoa</taxon>
        <taxon>Nematoda</taxon>
        <taxon>Chromadorea</taxon>
        <taxon>Rhabditida</taxon>
        <taxon>Tylenchina</taxon>
        <taxon>Cephalobomorpha</taxon>
        <taxon>Cephaloboidea</taxon>
        <taxon>Cephalobidae</taxon>
        <taxon>Acrobeloides</taxon>
    </lineage>
</organism>
<keyword evidence="3" id="KW-1185">Reference proteome</keyword>
<reference evidence="4" key="1">
    <citation type="submission" date="2022-11" db="UniProtKB">
        <authorList>
            <consortium name="WormBaseParasite"/>
        </authorList>
    </citation>
    <scope>IDENTIFICATION</scope>
</reference>
<keyword evidence="1" id="KW-0646">Protease inhibitor</keyword>
<evidence type="ECO:0000256" key="1">
    <source>
        <dbReference type="ARBA" id="ARBA00022900"/>
    </source>
</evidence>
<evidence type="ECO:0000313" key="4">
    <source>
        <dbReference type="WBParaSite" id="ACRNAN_scaffold16023.g30686.t1"/>
    </source>
</evidence>
<proteinExistence type="predicted"/>
<evidence type="ECO:0000259" key="2">
    <source>
        <dbReference type="Pfam" id="PF01826"/>
    </source>
</evidence>